<keyword evidence="4" id="KW-1185">Reference proteome</keyword>
<gene>
    <name evidence="3" type="ORF">SAMN05660472_00108</name>
</gene>
<evidence type="ECO:0000256" key="1">
    <source>
        <dbReference type="SAM" id="Phobius"/>
    </source>
</evidence>
<dbReference type="Pfam" id="PF08757">
    <property type="entry name" value="CotH"/>
    <property type="match status" value="1"/>
</dbReference>
<proteinExistence type="predicted"/>
<dbReference type="Proteomes" id="UP000198718">
    <property type="component" value="Unassembled WGS sequence"/>
</dbReference>
<name>A0A1G8X3R3_9FIRM</name>
<reference evidence="3 4" key="1">
    <citation type="submission" date="2016-10" db="EMBL/GenBank/DDBJ databases">
        <authorList>
            <person name="de Groot N.N."/>
        </authorList>
    </citation>
    <scope>NUCLEOTIDE SEQUENCE [LARGE SCALE GENOMIC DNA]</scope>
    <source>
        <strain evidence="3 4">DSM 18346</strain>
    </source>
</reference>
<feature type="transmembrane region" description="Helical" evidence="1">
    <location>
        <begin position="7"/>
        <end position="25"/>
    </location>
</feature>
<keyword evidence="1" id="KW-0812">Transmembrane</keyword>
<accession>A0A1G8X3R3</accession>
<dbReference type="OrthoDB" id="9806464at2"/>
<evidence type="ECO:0000313" key="4">
    <source>
        <dbReference type="Proteomes" id="UP000198718"/>
    </source>
</evidence>
<keyword evidence="1" id="KW-1133">Transmembrane helix</keyword>
<sequence length="654" mass="76416">MRKRSSVAILIGMMIVLLIMIAVVTKVENTRKSTIFLSPQFSRGGGFYDEEFYLRLFTYDKNDVIYYTLDGSSPDPIQNPHNTYIYGERIPIRSRKGDANILSNIPTTVYNPRNTWKPPMEEVFKATVVRAAAYRNGEAIGDIVTHTYWVDEDIGDRYTFPVISIVTDRENFFDEEKGIYVPGSLYDEGANPPYITGNYFQQGAEWERIASMEFYEPHGELGFSQRVGVRIHGGSSRLEPQKTLRLYTRREYGENAISYKLFPDSDIEEYKRLLLRNSGNEWGNTMFLDALAQGIIKDMNFETQAYRPAVVFINGEYWGIHNIRERYDDWYFEIKYGIAREDVVILEFQWSVDTGVEGDEAHFVDMLTFMEENDMNLPENYQQAHTMMDVDNFIDYQVAQIFFANIDWPQTNVYYWRKRTEAYDPTAPYGHDGRWRWMVFDLDASFGFWGTNYDTRSLEMASDPDYNHNGIWGGRDWSWSTLLFRLLLENQDFQHQFINTFADHLNTTFQKERVLKAIDEMQFIYEPEIGEHIKRWGYPSSIEEWYENVEGLRNFARKRPEYVRLHIMEKFNLEEMATVTIDAPEGWEGTVKVNNISIDASQLPWRGTYFHGVPITITAIPQEGTTFRGWGGDRSGDDSTLTVDPKGSMEFRIK</sequence>
<dbReference type="EMBL" id="FNFP01000001">
    <property type="protein sequence ID" value="SDJ85163.1"/>
    <property type="molecule type" value="Genomic_DNA"/>
</dbReference>
<dbReference type="InterPro" id="IPR026876">
    <property type="entry name" value="Fn3_assoc_repeat"/>
</dbReference>
<dbReference type="AlphaFoldDB" id="A0A1G8X3R3"/>
<keyword evidence="1" id="KW-0472">Membrane</keyword>
<protein>
    <submittedName>
        <fullName evidence="3">Fn3 associated</fullName>
    </submittedName>
</protein>
<organism evidence="3 4">
    <name type="scientific">Natronincola ferrireducens</name>
    <dbReference type="NCBI Taxonomy" id="393762"/>
    <lineage>
        <taxon>Bacteria</taxon>
        <taxon>Bacillati</taxon>
        <taxon>Bacillota</taxon>
        <taxon>Clostridia</taxon>
        <taxon>Peptostreptococcales</taxon>
        <taxon>Natronincolaceae</taxon>
        <taxon>Natronincola</taxon>
    </lineage>
</organism>
<evidence type="ECO:0000259" key="2">
    <source>
        <dbReference type="Pfam" id="PF18998"/>
    </source>
</evidence>
<dbReference type="STRING" id="393762.SAMN05660472_00108"/>
<dbReference type="InterPro" id="IPR044060">
    <property type="entry name" value="Bacterial_rp_domain"/>
</dbReference>
<evidence type="ECO:0000313" key="3">
    <source>
        <dbReference type="EMBL" id="SDJ85163.1"/>
    </source>
</evidence>
<dbReference type="InterPro" id="IPR014867">
    <property type="entry name" value="Spore_coat_CotH_CotH2/3/7"/>
</dbReference>
<feature type="domain" description="Bacterial repeat" evidence="2">
    <location>
        <begin position="606"/>
        <end position="640"/>
    </location>
</feature>
<dbReference type="Pfam" id="PF13287">
    <property type="entry name" value="Fn3_assoc"/>
    <property type="match status" value="1"/>
</dbReference>
<dbReference type="RefSeq" id="WP_090548780.1">
    <property type="nucleotide sequence ID" value="NZ_FNFP01000001.1"/>
</dbReference>
<dbReference type="Pfam" id="PF18998">
    <property type="entry name" value="Flg_new_2"/>
    <property type="match status" value="1"/>
</dbReference>